<dbReference type="Pfam" id="PF11807">
    <property type="entry name" value="UstYa"/>
    <property type="match status" value="1"/>
</dbReference>
<dbReference type="Proteomes" id="UP000758155">
    <property type="component" value="Unassembled WGS sequence"/>
</dbReference>
<feature type="transmembrane region" description="Helical" evidence="3">
    <location>
        <begin position="36"/>
        <end position="60"/>
    </location>
</feature>
<comment type="similarity">
    <text evidence="2">Belongs to the ustYa family.</text>
</comment>
<comment type="pathway">
    <text evidence="1">Mycotoxin biosynthesis.</text>
</comment>
<keyword evidence="3" id="KW-0472">Membrane</keyword>
<evidence type="ECO:0000313" key="5">
    <source>
        <dbReference type="Proteomes" id="UP000758155"/>
    </source>
</evidence>
<keyword evidence="3" id="KW-0812">Transmembrane</keyword>
<protein>
    <submittedName>
        <fullName evidence="4">Uncharacterized protein</fullName>
    </submittedName>
</protein>
<dbReference type="AlphaFoldDB" id="A0A9P4WQK4"/>
<evidence type="ECO:0000256" key="2">
    <source>
        <dbReference type="ARBA" id="ARBA00035112"/>
    </source>
</evidence>
<dbReference type="InterPro" id="IPR021765">
    <property type="entry name" value="UstYa-like"/>
</dbReference>
<evidence type="ECO:0000256" key="3">
    <source>
        <dbReference type="SAM" id="Phobius"/>
    </source>
</evidence>
<dbReference type="GO" id="GO:0043386">
    <property type="term" value="P:mycotoxin biosynthetic process"/>
    <property type="evidence" value="ECO:0007669"/>
    <property type="project" value="InterPro"/>
</dbReference>
<keyword evidence="5" id="KW-1185">Reference proteome</keyword>
<gene>
    <name evidence="4" type="ORF">E8E12_004808</name>
</gene>
<sequence length="211" mass="23504">MFRTTESPADPEETKLMIEDGQDMRPTEPKLSPVRIHLAVVLISMFMFVLGSLMVLSIWFPTVIIPEDRIPALNRSIEQGFVKGGPPGQEGYIAGIEVFHHLHCLNVLRQALWVNDYPEGLVPTLFKYNSPAVARKHADHCISTLQQALTCNADLTPYLLYDSTGQGAGAAREDFQATHKCKRFEPIVDWIHENGVVVSGEDLRAGKNHSV</sequence>
<comment type="caution">
    <text evidence="4">The sequence shown here is derived from an EMBL/GenBank/DDBJ whole genome shotgun (WGS) entry which is preliminary data.</text>
</comment>
<keyword evidence="3" id="KW-1133">Transmembrane helix</keyword>
<dbReference type="PANTHER" id="PTHR33365">
    <property type="entry name" value="YALI0B05434P"/>
    <property type="match status" value="1"/>
</dbReference>
<evidence type="ECO:0000313" key="4">
    <source>
        <dbReference type="EMBL" id="KAF3038996.1"/>
    </source>
</evidence>
<dbReference type="EMBL" id="SWKV01000033">
    <property type="protein sequence ID" value="KAF3038996.1"/>
    <property type="molecule type" value="Genomic_DNA"/>
</dbReference>
<name>A0A9P4WQK4_9PLEO</name>
<accession>A0A9P4WQK4</accession>
<proteinExistence type="inferred from homology"/>
<organism evidence="4 5">
    <name type="scientific">Didymella heteroderae</name>
    <dbReference type="NCBI Taxonomy" id="1769908"/>
    <lineage>
        <taxon>Eukaryota</taxon>
        <taxon>Fungi</taxon>
        <taxon>Dikarya</taxon>
        <taxon>Ascomycota</taxon>
        <taxon>Pezizomycotina</taxon>
        <taxon>Dothideomycetes</taxon>
        <taxon>Pleosporomycetidae</taxon>
        <taxon>Pleosporales</taxon>
        <taxon>Pleosporineae</taxon>
        <taxon>Didymellaceae</taxon>
        <taxon>Didymella</taxon>
    </lineage>
</organism>
<dbReference type="OrthoDB" id="3687641at2759"/>
<evidence type="ECO:0000256" key="1">
    <source>
        <dbReference type="ARBA" id="ARBA00004685"/>
    </source>
</evidence>
<dbReference type="PANTHER" id="PTHR33365:SF4">
    <property type="entry name" value="CYCLOCHLOROTINE BIOSYNTHESIS PROTEIN O"/>
    <property type="match status" value="1"/>
</dbReference>
<reference evidence="4" key="1">
    <citation type="submission" date="2019-04" db="EMBL/GenBank/DDBJ databases">
        <title>Sequencing of skin fungus with MAO and IRED activity.</title>
        <authorList>
            <person name="Marsaioli A.J."/>
            <person name="Bonatto J.M.C."/>
            <person name="Reis Junior O."/>
        </authorList>
    </citation>
    <scope>NUCLEOTIDE SEQUENCE</scope>
    <source>
        <strain evidence="4">28M1</strain>
    </source>
</reference>